<keyword evidence="1" id="KW-0732">Signal</keyword>
<comment type="caution">
    <text evidence="2">The sequence shown here is derived from an EMBL/GenBank/DDBJ whole genome shotgun (WGS) entry which is preliminary data.</text>
</comment>
<dbReference type="EMBL" id="CAJQZP010000023">
    <property type="protein sequence ID" value="CAG4933102.1"/>
    <property type="molecule type" value="Genomic_DNA"/>
</dbReference>
<accession>A0A8S3VZC6</accession>
<feature type="signal peptide" evidence="1">
    <location>
        <begin position="1"/>
        <end position="16"/>
    </location>
</feature>
<sequence length="72" mass="7563">MKSFVAVLCLVACVAAEEKAREKRGYLGGLHSGGLGSGLSLGGGYSARGSRLKRLLCALSSARHRQQSCERP</sequence>
<name>A0A8S3VZC6_PARAO</name>
<protein>
    <submittedName>
        <fullName evidence="2">(apollo) hypothetical protein</fullName>
    </submittedName>
</protein>
<evidence type="ECO:0000313" key="3">
    <source>
        <dbReference type="Proteomes" id="UP000691718"/>
    </source>
</evidence>
<proteinExistence type="predicted"/>
<reference evidence="2" key="1">
    <citation type="submission" date="2021-04" db="EMBL/GenBank/DDBJ databases">
        <authorList>
            <person name="Tunstrom K."/>
        </authorList>
    </citation>
    <scope>NUCLEOTIDE SEQUENCE</scope>
</reference>
<feature type="chain" id="PRO_5035941336" evidence="1">
    <location>
        <begin position="17"/>
        <end position="72"/>
    </location>
</feature>
<organism evidence="2 3">
    <name type="scientific">Parnassius apollo</name>
    <name type="common">Apollo butterfly</name>
    <name type="synonym">Papilio apollo</name>
    <dbReference type="NCBI Taxonomy" id="110799"/>
    <lineage>
        <taxon>Eukaryota</taxon>
        <taxon>Metazoa</taxon>
        <taxon>Ecdysozoa</taxon>
        <taxon>Arthropoda</taxon>
        <taxon>Hexapoda</taxon>
        <taxon>Insecta</taxon>
        <taxon>Pterygota</taxon>
        <taxon>Neoptera</taxon>
        <taxon>Endopterygota</taxon>
        <taxon>Lepidoptera</taxon>
        <taxon>Glossata</taxon>
        <taxon>Ditrysia</taxon>
        <taxon>Papilionoidea</taxon>
        <taxon>Papilionidae</taxon>
        <taxon>Parnassiinae</taxon>
        <taxon>Parnassini</taxon>
        <taxon>Parnassius</taxon>
        <taxon>Parnassius</taxon>
    </lineage>
</organism>
<gene>
    <name evidence="2" type="ORF">PAPOLLO_LOCUS617</name>
</gene>
<dbReference type="AlphaFoldDB" id="A0A8S3VZC6"/>
<keyword evidence="3" id="KW-1185">Reference proteome</keyword>
<dbReference type="Proteomes" id="UP000691718">
    <property type="component" value="Unassembled WGS sequence"/>
</dbReference>
<evidence type="ECO:0000256" key="1">
    <source>
        <dbReference type="SAM" id="SignalP"/>
    </source>
</evidence>
<evidence type="ECO:0000313" key="2">
    <source>
        <dbReference type="EMBL" id="CAG4933102.1"/>
    </source>
</evidence>